<evidence type="ECO:0000256" key="2">
    <source>
        <dbReference type="ARBA" id="ARBA00012438"/>
    </source>
</evidence>
<dbReference type="SMART" id="SM00091">
    <property type="entry name" value="PAS"/>
    <property type="match status" value="1"/>
</dbReference>
<dbReference type="InterPro" id="IPR013767">
    <property type="entry name" value="PAS_fold"/>
</dbReference>
<dbReference type="InterPro" id="IPR003594">
    <property type="entry name" value="HATPase_dom"/>
</dbReference>
<dbReference type="InterPro" id="IPR004358">
    <property type="entry name" value="Sig_transdc_His_kin-like_C"/>
</dbReference>
<dbReference type="Proteomes" id="UP000697998">
    <property type="component" value="Unassembled WGS sequence"/>
</dbReference>
<comment type="catalytic activity">
    <reaction evidence="1">
        <text>ATP + protein L-histidine = ADP + protein N-phospho-L-histidine.</text>
        <dbReference type="EC" id="2.7.13.3"/>
    </reaction>
</comment>
<keyword evidence="5" id="KW-0418">Kinase</keyword>
<dbReference type="InterPro" id="IPR052162">
    <property type="entry name" value="Sensor_kinase/Photoreceptor"/>
</dbReference>
<feature type="domain" description="PAS" evidence="8">
    <location>
        <begin position="25"/>
        <end position="71"/>
    </location>
</feature>
<evidence type="ECO:0000259" key="9">
    <source>
        <dbReference type="PROSITE" id="PS50113"/>
    </source>
</evidence>
<comment type="caution">
    <text evidence="10">The sequence shown here is derived from an EMBL/GenBank/DDBJ whole genome shotgun (WGS) entry which is preliminary data.</text>
</comment>
<dbReference type="InterPro" id="IPR035965">
    <property type="entry name" value="PAS-like_dom_sf"/>
</dbReference>
<evidence type="ECO:0000259" key="7">
    <source>
        <dbReference type="PROSITE" id="PS50109"/>
    </source>
</evidence>
<dbReference type="InterPro" id="IPR000014">
    <property type="entry name" value="PAS"/>
</dbReference>
<gene>
    <name evidence="10" type="primary">nifL</name>
    <name evidence="10" type="ORF">IPJ27_06955</name>
</gene>
<evidence type="ECO:0000313" key="10">
    <source>
        <dbReference type="EMBL" id="MBK7674521.1"/>
    </source>
</evidence>
<keyword evidence="3" id="KW-0597">Phosphoprotein</keyword>
<dbReference type="InterPro" id="IPR005467">
    <property type="entry name" value="His_kinase_dom"/>
</dbReference>
<dbReference type="SMART" id="SM00387">
    <property type="entry name" value="HATPase_c"/>
    <property type="match status" value="1"/>
</dbReference>
<dbReference type="PRINTS" id="PR00344">
    <property type="entry name" value="BCTRLSENSOR"/>
</dbReference>
<evidence type="ECO:0000256" key="5">
    <source>
        <dbReference type="ARBA" id="ARBA00022777"/>
    </source>
</evidence>
<dbReference type="NCBIfam" id="TIGR02938">
    <property type="entry name" value="nifL_nitrog"/>
    <property type="match status" value="1"/>
</dbReference>
<dbReference type="PROSITE" id="PS50109">
    <property type="entry name" value="HIS_KIN"/>
    <property type="match status" value="1"/>
</dbReference>
<dbReference type="PANTHER" id="PTHR43304:SF1">
    <property type="entry name" value="PAC DOMAIN-CONTAINING PROTEIN"/>
    <property type="match status" value="1"/>
</dbReference>
<dbReference type="GO" id="GO:0006355">
    <property type="term" value="P:regulation of DNA-templated transcription"/>
    <property type="evidence" value="ECO:0007669"/>
    <property type="project" value="InterPro"/>
</dbReference>
<dbReference type="SUPFAM" id="SSF55785">
    <property type="entry name" value="PYP-like sensor domain (PAS domain)"/>
    <property type="match status" value="2"/>
</dbReference>
<dbReference type="PROSITE" id="PS50113">
    <property type="entry name" value="PAC"/>
    <property type="match status" value="1"/>
</dbReference>
<dbReference type="SUPFAM" id="SSF55874">
    <property type="entry name" value="ATPase domain of HSP90 chaperone/DNA topoisomerase II/histidine kinase"/>
    <property type="match status" value="1"/>
</dbReference>
<dbReference type="NCBIfam" id="TIGR00229">
    <property type="entry name" value="sensory_box"/>
    <property type="match status" value="1"/>
</dbReference>
<dbReference type="Pfam" id="PF02518">
    <property type="entry name" value="HATPase_c"/>
    <property type="match status" value="1"/>
</dbReference>
<sequence>MINKQLRAAAESAPPVADGLPPSIHPQVFQHTVNQADMAISITDVQGNILYINPAFTRVTGYASEEAVGQNQSILSNHSMPRELYQGLWQTISHGEHWGGRLINRRKDGSKYLAELSISPVVSAAGEVLNYLGMHRDITEVHRLESEVRNQKALIESVVDAAPVVIALLDVDDRVVLDNHDYKKLQADLGMAEPAPILMSAVRASLELDSGRGRRTSGYLFLDREVRLDPPGGRSPRWFSCSGSRVREDDTSADAFLASQGRDYLLLVAKEITSLRLQQEKVRVAALQVLMADEDRVSGLRESLAAATFRLEGPLNMMASVVGMLARRKGETDAMSVALTEAITAGQQALKDLRSMIPGETREAIGAVNLNELLRDVLDLSTGRLLAAGITVIWQPQAMLPALQGAPNKLRSMFKALIDNAIEAMNTRGCRERELTVASKARLGGIEVDIADTGPGIDGAQILKVFEPFHTTKRGGCHLGTGLSSAQQVVAEHGGFIEIEPTTTRGCRVRVLLPLDRRP</sequence>
<dbReference type="Pfam" id="PF00989">
    <property type="entry name" value="PAS"/>
    <property type="match status" value="1"/>
</dbReference>
<dbReference type="SMART" id="SM00086">
    <property type="entry name" value="PAC"/>
    <property type="match status" value="1"/>
</dbReference>
<feature type="domain" description="PAC" evidence="9">
    <location>
        <begin position="96"/>
        <end position="150"/>
    </location>
</feature>
<evidence type="ECO:0000313" key="11">
    <source>
        <dbReference type="Proteomes" id="UP000697998"/>
    </source>
</evidence>
<organism evidence="10 11">
    <name type="scientific">Candidatus Accumulibacter proximus</name>
    <dbReference type="NCBI Taxonomy" id="2954385"/>
    <lineage>
        <taxon>Bacteria</taxon>
        <taxon>Pseudomonadati</taxon>
        <taxon>Pseudomonadota</taxon>
        <taxon>Betaproteobacteria</taxon>
        <taxon>Candidatus Accumulibacter</taxon>
    </lineage>
</organism>
<evidence type="ECO:0000256" key="3">
    <source>
        <dbReference type="ARBA" id="ARBA00022553"/>
    </source>
</evidence>
<dbReference type="GO" id="GO:0009399">
    <property type="term" value="P:nitrogen fixation"/>
    <property type="evidence" value="ECO:0007669"/>
    <property type="project" value="InterPro"/>
</dbReference>
<dbReference type="InterPro" id="IPR036890">
    <property type="entry name" value="HATPase_C_sf"/>
</dbReference>
<evidence type="ECO:0000256" key="4">
    <source>
        <dbReference type="ARBA" id="ARBA00022679"/>
    </source>
</evidence>
<dbReference type="Gene3D" id="3.30.565.10">
    <property type="entry name" value="Histidine kinase-like ATPase, C-terminal domain"/>
    <property type="match status" value="1"/>
</dbReference>
<evidence type="ECO:0000259" key="8">
    <source>
        <dbReference type="PROSITE" id="PS50112"/>
    </source>
</evidence>
<feature type="region of interest" description="Disordered" evidence="6">
    <location>
        <begin position="1"/>
        <end position="23"/>
    </location>
</feature>
<dbReference type="InterPro" id="IPR000700">
    <property type="entry name" value="PAS-assoc_C"/>
</dbReference>
<dbReference type="PANTHER" id="PTHR43304">
    <property type="entry name" value="PHYTOCHROME-LIKE PROTEIN CPH1"/>
    <property type="match status" value="1"/>
</dbReference>
<evidence type="ECO:0000256" key="1">
    <source>
        <dbReference type="ARBA" id="ARBA00000085"/>
    </source>
</evidence>
<dbReference type="InterPro" id="IPR001610">
    <property type="entry name" value="PAC"/>
</dbReference>
<dbReference type="GO" id="GO:0004673">
    <property type="term" value="F:protein histidine kinase activity"/>
    <property type="evidence" value="ECO:0007669"/>
    <property type="project" value="UniProtKB-EC"/>
</dbReference>
<dbReference type="EC" id="2.7.13.3" evidence="2"/>
<accession>A0A935PZ13</accession>
<dbReference type="Gene3D" id="3.30.450.20">
    <property type="entry name" value="PAS domain"/>
    <property type="match status" value="2"/>
</dbReference>
<protein>
    <recommendedName>
        <fullName evidence="2">histidine kinase</fullName>
        <ecNumber evidence="2">2.7.13.3</ecNumber>
    </recommendedName>
</protein>
<dbReference type="AlphaFoldDB" id="A0A935PZ13"/>
<reference evidence="10 11" key="1">
    <citation type="submission" date="2020-10" db="EMBL/GenBank/DDBJ databases">
        <title>Connecting structure to function with the recovery of over 1000 high-quality activated sludge metagenome-assembled genomes encoding full-length rRNA genes using long-read sequencing.</title>
        <authorList>
            <person name="Singleton C.M."/>
            <person name="Petriglieri F."/>
            <person name="Kristensen J.M."/>
            <person name="Kirkegaard R.H."/>
            <person name="Michaelsen T.Y."/>
            <person name="Andersen M.H."/>
            <person name="Karst S.M."/>
            <person name="Dueholm M.S."/>
            <person name="Nielsen P.H."/>
            <person name="Albertsen M."/>
        </authorList>
    </citation>
    <scope>NUCLEOTIDE SEQUENCE [LARGE SCALE GENOMIC DNA]</scope>
    <source>
        <strain evidence="10">EsbW_18-Q3-R4-48_BATAC.285</strain>
    </source>
</reference>
<dbReference type="CDD" id="cd00130">
    <property type="entry name" value="PAS"/>
    <property type="match status" value="1"/>
</dbReference>
<dbReference type="EMBL" id="JADJMH010000005">
    <property type="protein sequence ID" value="MBK7674521.1"/>
    <property type="molecule type" value="Genomic_DNA"/>
</dbReference>
<dbReference type="GO" id="GO:0007165">
    <property type="term" value="P:signal transduction"/>
    <property type="evidence" value="ECO:0007669"/>
    <property type="project" value="InterPro"/>
</dbReference>
<name>A0A935PZ13_9PROT</name>
<dbReference type="InterPro" id="IPR014285">
    <property type="entry name" value="N_fixation_neg-reg_NifL"/>
</dbReference>
<evidence type="ECO:0000256" key="6">
    <source>
        <dbReference type="SAM" id="MobiDB-lite"/>
    </source>
</evidence>
<keyword evidence="4" id="KW-0808">Transferase</keyword>
<feature type="domain" description="Histidine kinase" evidence="7">
    <location>
        <begin position="306"/>
        <end position="517"/>
    </location>
</feature>
<proteinExistence type="predicted"/>
<dbReference type="PROSITE" id="PS50112">
    <property type="entry name" value="PAS"/>
    <property type="match status" value="1"/>
</dbReference>